<dbReference type="Proteomes" id="UP000271708">
    <property type="component" value="Chromosome"/>
</dbReference>
<organism evidence="2 3">
    <name type="scientific">Janibacter melonis</name>
    <dbReference type="NCBI Taxonomy" id="262209"/>
    <lineage>
        <taxon>Bacteria</taxon>
        <taxon>Bacillati</taxon>
        <taxon>Actinomycetota</taxon>
        <taxon>Actinomycetes</taxon>
        <taxon>Micrococcales</taxon>
        <taxon>Intrasporangiaceae</taxon>
        <taxon>Janibacter</taxon>
    </lineage>
</organism>
<gene>
    <name evidence="2" type="ORF">EEW87_16325</name>
</gene>
<reference evidence="2 3" key="1">
    <citation type="submission" date="2019-09" db="EMBL/GenBank/DDBJ databases">
        <title>Complete Genome Sequence of Janibacter melonis M714 with both human health impact and industrial applications.</title>
        <authorList>
            <person name="Jin M."/>
            <person name="Zhao Q.R."/>
        </authorList>
    </citation>
    <scope>NUCLEOTIDE SEQUENCE [LARGE SCALE GENOMIC DNA]</scope>
    <source>
        <strain evidence="2 3">M714</strain>
    </source>
</reference>
<name>A0A650GD19_9MICO</name>
<feature type="region of interest" description="Disordered" evidence="1">
    <location>
        <begin position="48"/>
        <end position="71"/>
    </location>
</feature>
<dbReference type="KEGG" id="jme:EEW87_16325"/>
<evidence type="ECO:0008006" key="4">
    <source>
        <dbReference type="Google" id="ProtNLM"/>
    </source>
</evidence>
<dbReference type="EMBL" id="CP044548">
    <property type="protein sequence ID" value="QGX08237.1"/>
    <property type="molecule type" value="Genomic_DNA"/>
</dbReference>
<feature type="compositionally biased region" description="Basic and acidic residues" evidence="1">
    <location>
        <begin position="48"/>
        <end position="58"/>
    </location>
</feature>
<protein>
    <recommendedName>
        <fullName evidence="4">Vegetative protein</fullName>
    </recommendedName>
</protein>
<dbReference type="GeneID" id="59160342"/>
<sequence length="71" mass="7534">MSKKAKPAVDGERTANKGLLCSEKGCTKPATARSKCSAHYAAARRLDPAVRQKAREASARAYAKKKAGEGE</sequence>
<evidence type="ECO:0000313" key="3">
    <source>
        <dbReference type="Proteomes" id="UP000271708"/>
    </source>
</evidence>
<proteinExistence type="predicted"/>
<accession>A0A650GD19</accession>
<evidence type="ECO:0000313" key="2">
    <source>
        <dbReference type="EMBL" id="QGX08237.1"/>
    </source>
</evidence>
<dbReference type="RefSeq" id="WP_123091078.1">
    <property type="nucleotide sequence ID" value="NZ_CP044548.2"/>
</dbReference>
<dbReference type="AlphaFoldDB" id="A0A650GD19"/>
<evidence type="ECO:0000256" key="1">
    <source>
        <dbReference type="SAM" id="MobiDB-lite"/>
    </source>
</evidence>